<organism evidence="13 14">
    <name type="scientific">Novilysobacter selenitireducens</name>
    <dbReference type="NCBI Taxonomy" id="2872639"/>
    <lineage>
        <taxon>Bacteria</taxon>
        <taxon>Pseudomonadati</taxon>
        <taxon>Pseudomonadota</taxon>
        <taxon>Gammaproteobacteria</taxon>
        <taxon>Lysobacterales</taxon>
        <taxon>Lysobacteraceae</taxon>
        <taxon>Novilysobacter</taxon>
    </lineage>
</organism>
<comment type="catalytic activity">
    <reaction evidence="10 11">
        <text>L-histidinol phosphate + 2-oxoglutarate = 3-(imidazol-4-yl)-2-oxopropyl phosphate + L-glutamate</text>
        <dbReference type="Rhea" id="RHEA:23744"/>
        <dbReference type="ChEBI" id="CHEBI:16810"/>
        <dbReference type="ChEBI" id="CHEBI:29985"/>
        <dbReference type="ChEBI" id="CHEBI:57766"/>
        <dbReference type="ChEBI" id="CHEBI:57980"/>
        <dbReference type="EC" id="2.6.1.9"/>
    </reaction>
</comment>
<keyword evidence="9 11" id="KW-0368">Histidine biosynthesis</keyword>
<dbReference type="Pfam" id="PF00155">
    <property type="entry name" value="Aminotran_1_2"/>
    <property type="match status" value="1"/>
</dbReference>
<dbReference type="InterPro" id="IPR005861">
    <property type="entry name" value="HisP_aminotrans"/>
</dbReference>
<evidence type="ECO:0000256" key="11">
    <source>
        <dbReference type="HAMAP-Rule" id="MF_01023"/>
    </source>
</evidence>
<evidence type="ECO:0000256" key="4">
    <source>
        <dbReference type="ARBA" id="ARBA00011738"/>
    </source>
</evidence>
<keyword evidence="7 11" id="KW-0808">Transferase</keyword>
<feature type="domain" description="Aminotransferase class I/classII large" evidence="12">
    <location>
        <begin position="49"/>
        <end position="361"/>
    </location>
</feature>
<comment type="cofactor">
    <cofactor evidence="1 11">
        <name>pyridoxal 5'-phosphate</name>
        <dbReference type="ChEBI" id="CHEBI:597326"/>
    </cofactor>
</comment>
<evidence type="ECO:0000256" key="9">
    <source>
        <dbReference type="ARBA" id="ARBA00023102"/>
    </source>
</evidence>
<evidence type="ECO:0000256" key="10">
    <source>
        <dbReference type="ARBA" id="ARBA00047481"/>
    </source>
</evidence>
<dbReference type="Gene3D" id="3.90.1150.10">
    <property type="entry name" value="Aspartate Aminotransferase, domain 1"/>
    <property type="match status" value="1"/>
</dbReference>
<accession>A0ABS7T4I9</accession>
<evidence type="ECO:0000256" key="1">
    <source>
        <dbReference type="ARBA" id="ARBA00001933"/>
    </source>
</evidence>
<reference evidence="13 14" key="1">
    <citation type="submission" date="2021-09" db="EMBL/GenBank/DDBJ databases">
        <title>Lysobacter sp. 13A isolated from the river sediment.</title>
        <authorList>
            <person name="Liu H."/>
            <person name="Li S."/>
            <person name="Mao S."/>
        </authorList>
    </citation>
    <scope>NUCLEOTIDE SEQUENCE [LARGE SCALE GENOMIC DNA]</scope>
    <source>
        <strain evidence="13 14">13A</strain>
    </source>
</reference>
<dbReference type="InterPro" id="IPR004839">
    <property type="entry name" value="Aminotransferase_I/II_large"/>
</dbReference>
<sequence>MSATDVTALVRPDLRAFAGYRSARSESLRGDVWLNANESPWANPADDPSATAGGVRRYPDPQPAALRQALAGLYGVAPGQVLAGRGSDEAIDLLVRALCAPGDGAIVITTPTFGMYAVSARLHGVRVVDVPLLEAGCNGAYSCDFDAVAEQAEAAGARLVFLCSPGNPTGSALPLEAVDALATRLERQAVVVVDEAYGEFAQAPSAATLLARRANLAVLRTLSKAHALAAARIGAVLAAPALIDVLRRCQAPYPLPTPCVELALHALAPEALDVTRARVATVRVERERLREALQANPGVRRVYPSDANFLLCRFADAQSAFDALLAAGIVVRDMRAMAGLGDALRISIGTPEQNRWVVEALSNMAVAA</sequence>
<name>A0ABS7T4I9_9GAMM</name>
<dbReference type="PANTHER" id="PTHR42885:SF2">
    <property type="entry name" value="HISTIDINOL-PHOSPHATE AMINOTRANSFERASE"/>
    <property type="match status" value="1"/>
</dbReference>
<evidence type="ECO:0000256" key="2">
    <source>
        <dbReference type="ARBA" id="ARBA00005011"/>
    </source>
</evidence>
<evidence type="ECO:0000256" key="7">
    <source>
        <dbReference type="ARBA" id="ARBA00022679"/>
    </source>
</evidence>
<dbReference type="GO" id="GO:0004400">
    <property type="term" value="F:histidinol-phosphate transaminase activity"/>
    <property type="evidence" value="ECO:0007669"/>
    <property type="project" value="UniProtKB-EC"/>
</dbReference>
<feature type="modified residue" description="N6-(pyridoxal phosphate)lysine" evidence="11">
    <location>
        <position position="224"/>
    </location>
</feature>
<dbReference type="PANTHER" id="PTHR42885">
    <property type="entry name" value="HISTIDINOL-PHOSPHATE AMINOTRANSFERASE-RELATED"/>
    <property type="match status" value="1"/>
</dbReference>
<dbReference type="InterPro" id="IPR015422">
    <property type="entry name" value="PyrdxlP-dep_Trfase_small"/>
</dbReference>
<keyword evidence="5 11" id="KW-0032">Aminotransferase</keyword>
<keyword evidence="8 11" id="KW-0663">Pyridoxal phosphate</keyword>
<evidence type="ECO:0000256" key="6">
    <source>
        <dbReference type="ARBA" id="ARBA00022605"/>
    </source>
</evidence>
<dbReference type="InterPro" id="IPR015421">
    <property type="entry name" value="PyrdxlP-dep_Trfase_major"/>
</dbReference>
<dbReference type="Proteomes" id="UP001430954">
    <property type="component" value="Unassembled WGS sequence"/>
</dbReference>
<dbReference type="RefSeq" id="WP_223675001.1">
    <property type="nucleotide sequence ID" value="NZ_JAINZW010000002.1"/>
</dbReference>
<evidence type="ECO:0000313" key="14">
    <source>
        <dbReference type="Proteomes" id="UP001430954"/>
    </source>
</evidence>
<comment type="subunit">
    <text evidence="4 11">Homodimer.</text>
</comment>
<evidence type="ECO:0000256" key="5">
    <source>
        <dbReference type="ARBA" id="ARBA00022576"/>
    </source>
</evidence>
<proteinExistence type="inferred from homology"/>
<comment type="pathway">
    <text evidence="2 11">Amino-acid biosynthesis; L-histidine biosynthesis; L-histidine from 5-phospho-alpha-D-ribose 1-diphosphate: step 7/9.</text>
</comment>
<evidence type="ECO:0000256" key="8">
    <source>
        <dbReference type="ARBA" id="ARBA00022898"/>
    </source>
</evidence>
<protein>
    <recommendedName>
        <fullName evidence="11">Histidinol-phosphate aminotransferase</fullName>
        <ecNumber evidence="11">2.6.1.9</ecNumber>
    </recommendedName>
    <alternativeName>
        <fullName evidence="11">Imidazole acetol-phosphate transaminase</fullName>
    </alternativeName>
</protein>
<dbReference type="Gene3D" id="3.40.640.10">
    <property type="entry name" value="Type I PLP-dependent aspartate aminotransferase-like (Major domain)"/>
    <property type="match status" value="1"/>
</dbReference>
<keyword evidence="14" id="KW-1185">Reference proteome</keyword>
<dbReference type="SUPFAM" id="SSF53383">
    <property type="entry name" value="PLP-dependent transferases"/>
    <property type="match status" value="1"/>
</dbReference>
<dbReference type="CDD" id="cd00609">
    <property type="entry name" value="AAT_like"/>
    <property type="match status" value="1"/>
</dbReference>
<evidence type="ECO:0000259" key="12">
    <source>
        <dbReference type="Pfam" id="PF00155"/>
    </source>
</evidence>
<gene>
    <name evidence="11 13" type="primary">hisC</name>
    <name evidence="13" type="ORF">K6753_04560</name>
</gene>
<keyword evidence="6 11" id="KW-0028">Amino-acid biosynthesis</keyword>
<dbReference type="InterPro" id="IPR015424">
    <property type="entry name" value="PyrdxlP-dep_Trfase"/>
</dbReference>
<comment type="caution">
    <text evidence="13">The sequence shown here is derived from an EMBL/GenBank/DDBJ whole genome shotgun (WGS) entry which is preliminary data.</text>
</comment>
<evidence type="ECO:0000313" key="13">
    <source>
        <dbReference type="EMBL" id="MBZ4038796.1"/>
    </source>
</evidence>
<dbReference type="NCBIfam" id="TIGR01141">
    <property type="entry name" value="hisC"/>
    <property type="match status" value="1"/>
</dbReference>
<comment type="similarity">
    <text evidence="3 11">Belongs to the class-II pyridoxal-phosphate-dependent aminotransferase family. Histidinol-phosphate aminotransferase subfamily.</text>
</comment>
<evidence type="ECO:0000256" key="3">
    <source>
        <dbReference type="ARBA" id="ARBA00007970"/>
    </source>
</evidence>
<dbReference type="EC" id="2.6.1.9" evidence="11"/>
<dbReference type="EMBL" id="JAINZW010000002">
    <property type="protein sequence ID" value="MBZ4038796.1"/>
    <property type="molecule type" value="Genomic_DNA"/>
</dbReference>
<dbReference type="HAMAP" id="MF_01023">
    <property type="entry name" value="HisC_aminotrans_2"/>
    <property type="match status" value="1"/>
</dbReference>